<evidence type="ECO:0000313" key="3">
    <source>
        <dbReference type="Proteomes" id="UP000322553"/>
    </source>
</evidence>
<feature type="domain" description="T6SS Phospholipase effector Tle1-like catalytic" evidence="1">
    <location>
        <begin position="2"/>
        <end position="248"/>
    </location>
</feature>
<dbReference type="RefSeq" id="WP_070979813.1">
    <property type="nucleotide sequence ID" value="NZ_CP043420.1"/>
</dbReference>
<evidence type="ECO:0000259" key="1">
    <source>
        <dbReference type="Pfam" id="PF09994"/>
    </source>
</evidence>
<sequence length="325" mass="36070">MRNIIICCDGTNNQFSRCNTNVVRLLQALDRHTGGQKCFYTPGVGTFAARFFGLNVGTTLGKLLGSAFGYGIRRSLEQAYRFLMNEYEPGDRVFIFGFSRGAFIARSLASMLDGCGLLYPHHEHMITTVSDYYLSNASLAKCRAFRDTFARPCSPHFVGVWDTIGALGILLSMRQFHTAKLAPGVAHAFHAVSIDERRRAFVPALWDEKALNAGQHVEQVWFPGVHGDIGGEYTERGLADIPLYWMLEKARAYGLELTEEALTALAPDPQGIKHDSLSGWWRLLGTHVREIPPDASLHDSVHQRIATNTDYPPANLAAALDARRS</sequence>
<evidence type="ECO:0000313" key="2">
    <source>
        <dbReference type="EMBL" id="QEL12437.1"/>
    </source>
</evidence>
<dbReference type="KEGG" id="kuy:FY550_15680"/>
<dbReference type="OrthoDB" id="4378831at2"/>
<gene>
    <name evidence="2" type="ORF">FY550_15680</name>
</gene>
<protein>
    <submittedName>
        <fullName evidence="2">DUF2235 domain-containing protein</fullName>
    </submittedName>
</protein>
<organism evidence="2 3">
    <name type="scientific">Kushneria phosphatilytica</name>
    <dbReference type="NCBI Taxonomy" id="657387"/>
    <lineage>
        <taxon>Bacteria</taxon>
        <taxon>Pseudomonadati</taxon>
        <taxon>Pseudomonadota</taxon>
        <taxon>Gammaproteobacteria</taxon>
        <taxon>Oceanospirillales</taxon>
        <taxon>Halomonadaceae</taxon>
        <taxon>Kushneria</taxon>
    </lineage>
</organism>
<dbReference type="PANTHER" id="PTHR33840">
    <property type="match status" value="1"/>
</dbReference>
<name>A0A1S1NV21_9GAMM</name>
<dbReference type="InterPro" id="IPR018712">
    <property type="entry name" value="Tle1-like_cat"/>
</dbReference>
<reference evidence="2 3" key="1">
    <citation type="submission" date="2019-08" db="EMBL/GenBank/DDBJ databases">
        <title>Complete genome sequence of Kushneria sp. YCWA18, a halophilic phosphate-solubilizing bacterium isolated from Daqiao saltern in China.</title>
        <authorList>
            <person name="Du G.-X."/>
            <person name="Qu L.-Y."/>
        </authorList>
    </citation>
    <scope>NUCLEOTIDE SEQUENCE [LARGE SCALE GENOMIC DNA]</scope>
    <source>
        <strain evidence="2 3">YCWA18</strain>
    </source>
</reference>
<dbReference type="Proteomes" id="UP000322553">
    <property type="component" value="Chromosome"/>
</dbReference>
<dbReference type="STRING" id="657387.BH688_11865"/>
<dbReference type="AlphaFoldDB" id="A0A1S1NV21"/>
<dbReference type="PANTHER" id="PTHR33840:SF1">
    <property type="entry name" value="TLE1 PHOSPHOLIPASE DOMAIN-CONTAINING PROTEIN"/>
    <property type="match status" value="1"/>
</dbReference>
<accession>A0A1S1NV21</accession>
<proteinExistence type="predicted"/>
<dbReference type="InterPro" id="IPR029058">
    <property type="entry name" value="AB_hydrolase_fold"/>
</dbReference>
<dbReference type="Pfam" id="PF09994">
    <property type="entry name" value="T6SS_Tle1-like_cat"/>
    <property type="match status" value="1"/>
</dbReference>
<dbReference type="SUPFAM" id="SSF53474">
    <property type="entry name" value="alpha/beta-Hydrolases"/>
    <property type="match status" value="1"/>
</dbReference>
<keyword evidence="3" id="KW-1185">Reference proteome</keyword>
<dbReference type="EMBL" id="CP043420">
    <property type="protein sequence ID" value="QEL12437.1"/>
    <property type="molecule type" value="Genomic_DNA"/>
</dbReference>